<feature type="domain" description="TauD/TfdA-like" evidence="3">
    <location>
        <begin position="19"/>
        <end position="261"/>
    </location>
</feature>
<dbReference type="RefSeq" id="WP_369260914.1">
    <property type="nucleotide sequence ID" value="NZ_CP163440.1"/>
</dbReference>
<dbReference type="EMBL" id="CP163440">
    <property type="protein sequence ID" value="XDQ64233.1"/>
    <property type="molecule type" value="Genomic_DNA"/>
</dbReference>
<evidence type="ECO:0000259" key="3">
    <source>
        <dbReference type="Pfam" id="PF02668"/>
    </source>
</evidence>
<dbReference type="GO" id="GO:0051213">
    <property type="term" value="F:dioxygenase activity"/>
    <property type="evidence" value="ECO:0007669"/>
    <property type="project" value="UniProtKB-KW"/>
</dbReference>
<dbReference type="InterPro" id="IPR042098">
    <property type="entry name" value="TauD-like_sf"/>
</dbReference>
<protein>
    <submittedName>
        <fullName evidence="4">TauD/TfdA family dioxygenase</fullName>
    </submittedName>
</protein>
<name>A0AB39SC73_9ACTN</name>
<dbReference type="Pfam" id="PF02668">
    <property type="entry name" value="TauD"/>
    <property type="match status" value="1"/>
</dbReference>
<reference evidence="4" key="1">
    <citation type="submission" date="2024-07" db="EMBL/GenBank/DDBJ databases">
        <authorList>
            <person name="Yu S.T."/>
        </authorList>
    </citation>
    <scope>NUCLEOTIDE SEQUENCE</scope>
    <source>
        <strain evidence="4">R35</strain>
    </source>
</reference>
<evidence type="ECO:0000256" key="1">
    <source>
        <dbReference type="ARBA" id="ARBA00023002"/>
    </source>
</evidence>
<dbReference type="SUPFAM" id="SSF51197">
    <property type="entry name" value="Clavaminate synthase-like"/>
    <property type="match status" value="1"/>
</dbReference>
<organism evidence="4">
    <name type="scientific">Streptomyces sp. R35</name>
    <dbReference type="NCBI Taxonomy" id="3238630"/>
    <lineage>
        <taxon>Bacteria</taxon>
        <taxon>Bacillati</taxon>
        <taxon>Actinomycetota</taxon>
        <taxon>Actinomycetes</taxon>
        <taxon>Kitasatosporales</taxon>
        <taxon>Streptomycetaceae</taxon>
        <taxon>Streptomyces</taxon>
    </lineage>
</organism>
<keyword evidence="1" id="KW-0560">Oxidoreductase</keyword>
<evidence type="ECO:0000313" key="4">
    <source>
        <dbReference type="EMBL" id="XDQ64233.1"/>
    </source>
</evidence>
<accession>A0AB39SC73</accession>
<sequence length="285" mass="31444">MFDHFAIDCAGLSPTEIEKATIASVAEHRLAYLRNFPLDVDQYIGLLAQLGELCPNYAAGSKKAAYALHPAINTVRCRAPQSAGAERVQEKAGSLPIHSGRSFARRRPLHLAMLMADPGWQDFEPGHNGESLIVRWGDVLAEMRDRHPERWAEDLRLLTGYAMSFPASHLDEDASELPLLYVPGTARRTPVLDDYAARLPQDIGRLRKAAESVKGGERWFEAVTRLKETANDPAVQHVYVMAAGDVVVIDNDRYGHGRQEVVAARTDAGGAQSVNPRTIWSVNIQ</sequence>
<keyword evidence="4" id="KW-0223">Dioxygenase</keyword>
<gene>
    <name evidence="4" type="ORF">AB5J50_27355</name>
</gene>
<dbReference type="Gene3D" id="3.60.130.10">
    <property type="entry name" value="Clavaminate synthase-like"/>
    <property type="match status" value="1"/>
</dbReference>
<dbReference type="AlphaFoldDB" id="A0AB39SC73"/>
<keyword evidence="2" id="KW-0408">Iron</keyword>
<proteinExistence type="predicted"/>
<dbReference type="InterPro" id="IPR003819">
    <property type="entry name" value="TauD/TfdA-like"/>
</dbReference>
<evidence type="ECO:0000256" key="2">
    <source>
        <dbReference type="ARBA" id="ARBA00023004"/>
    </source>
</evidence>